<feature type="non-terminal residue" evidence="1">
    <location>
        <position position="1"/>
    </location>
</feature>
<proteinExistence type="predicted"/>
<evidence type="ECO:0000313" key="2">
    <source>
        <dbReference type="Proteomes" id="UP000789920"/>
    </source>
</evidence>
<gene>
    <name evidence="1" type="ORF">RPERSI_LOCUS33610</name>
</gene>
<comment type="caution">
    <text evidence="1">The sequence shown here is derived from an EMBL/GenBank/DDBJ whole genome shotgun (WGS) entry which is preliminary data.</text>
</comment>
<organism evidence="1 2">
    <name type="scientific">Racocetra persica</name>
    <dbReference type="NCBI Taxonomy" id="160502"/>
    <lineage>
        <taxon>Eukaryota</taxon>
        <taxon>Fungi</taxon>
        <taxon>Fungi incertae sedis</taxon>
        <taxon>Mucoromycota</taxon>
        <taxon>Glomeromycotina</taxon>
        <taxon>Glomeromycetes</taxon>
        <taxon>Diversisporales</taxon>
        <taxon>Gigasporaceae</taxon>
        <taxon>Racocetra</taxon>
    </lineage>
</organism>
<sequence>KPTNSIKPTQDAAPKPNKKRRITDDDPNQPTIELVTGFEDNQIQSLNPKERSDLPITIPALKNADWLERSQALAAARSKESDKSKTTNVKTTSVKTLDNSVKTTSVKTTSVKILDNSVGSLKQQALDEILK</sequence>
<keyword evidence="2" id="KW-1185">Reference proteome</keyword>
<protein>
    <submittedName>
        <fullName evidence="1">21550_t:CDS:1</fullName>
    </submittedName>
</protein>
<feature type="non-terminal residue" evidence="1">
    <location>
        <position position="131"/>
    </location>
</feature>
<accession>A0ACA9SP01</accession>
<evidence type="ECO:0000313" key="1">
    <source>
        <dbReference type="EMBL" id="CAG8845320.1"/>
    </source>
</evidence>
<dbReference type="EMBL" id="CAJVQC010146182">
    <property type="protein sequence ID" value="CAG8845320.1"/>
    <property type="molecule type" value="Genomic_DNA"/>
</dbReference>
<name>A0ACA9SP01_9GLOM</name>
<reference evidence="1" key="1">
    <citation type="submission" date="2021-06" db="EMBL/GenBank/DDBJ databases">
        <authorList>
            <person name="Kallberg Y."/>
            <person name="Tangrot J."/>
            <person name="Rosling A."/>
        </authorList>
    </citation>
    <scope>NUCLEOTIDE SEQUENCE</scope>
    <source>
        <strain evidence="1">MA461A</strain>
    </source>
</reference>
<dbReference type="Proteomes" id="UP000789920">
    <property type="component" value="Unassembled WGS sequence"/>
</dbReference>